<proteinExistence type="predicted"/>
<evidence type="ECO:0000313" key="1">
    <source>
        <dbReference type="EMBL" id="MBB5068196.1"/>
    </source>
</evidence>
<dbReference type="RefSeq" id="WP_184477929.1">
    <property type="nucleotide sequence ID" value="NZ_JACHIV010000001.1"/>
</dbReference>
<protein>
    <submittedName>
        <fullName evidence="1">Uncharacterized protein</fullName>
    </submittedName>
</protein>
<evidence type="ECO:0000313" key="2">
    <source>
        <dbReference type="Proteomes" id="UP000580474"/>
    </source>
</evidence>
<dbReference type="PROSITE" id="PS51257">
    <property type="entry name" value="PROKAR_LIPOPROTEIN"/>
    <property type="match status" value="1"/>
</dbReference>
<name>A0A840N7U5_9PSEU</name>
<organism evidence="1 2">
    <name type="scientific">Saccharopolyspora gloriosae</name>
    <dbReference type="NCBI Taxonomy" id="455344"/>
    <lineage>
        <taxon>Bacteria</taxon>
        <taxon>Bacillati</taxon>
        <taxon>Actinomycetota</taxon>
        <taxon>Actinomycetes</taxon>
        <taxon>Pseudonocardiales</taxon>
        <taxon>Pseudonocardiaceae</taxon>
        <taxon>Saccharopolyspora</taxon>
    </lineage>
</organism>
<reference evidence="1 2" key="1">
    <citation type="submission" date="2020-08" db="EMBL/GenBank/DDBJ databases">
        <title>Sequencing the genomes of 1000 actinobacteria strains.</title>
        <authorList>
            <person name="Klenk H.-P."/>
        </authorList>
    </citation>
    <scope>NUCLEOTIDE SEQUENCE [LARGE SCALE GENOMIC DNA]</scope>
    <source>
        <strain evidence="1 2">DSM 45582</strain>
    </source>
</reference>
<keyword evidence="2" id="KW-1185">Reference proteome</keyword>
<dbReference type="EMBL" id="JACHIV010000001">
    <property type="protein sequence ID" value="MBB5068196.1"/>
    <property type="molecule type" value="Genomic_DNA"/>
</dbReference>
<dbReference type="Proteomes" id="UP000580474">
    <property type="component" value="Unassembled WGS sequence"/>
</dbReference>
<dbReference type="AlphaFoldDB" id="A0A840N7U5"/>
<gene>
    <name evidence="1" type="ORF">BJ969_001284</name>
</gene>
<accession>A0A840N7U5</accession>
<comment type="caution">
    <text evidence="1">The sequence shown here is derived from an EMBL/GenBank/DDBJ whole genome shotgun (WGS) entry which is preliminary data.</text>
</comment>
<sequence length="247" mass="27308">MPVPRGRATAALAAALITASCAGGEQVHGRQYPWHTGIVATTFWVGEVLDPDTSDGSQVISTYDSAWQQHYGGCDGVLLDGRCDTEPRTAANGYFPTRMTPRENPFYLDLPFDDLNDPIAFEQRGAVVPWSRDPGYAGRERDESFSYLKNRWVQLTRGDAVCFGQVQDAGPAEYHDARYVFGHDDPRPVNTRFNGAGLDVSPALNGCLGFTHLNGAHDRVDWRFVEESDVPDGPWRRVVTTSPPTLY</sequence>